<keyword evidence="4 9" id="KW-0813">Transport</keyword>
<evidence type="ECO:0000256" key="1">
    <source>
        <dbReference type="ARBA" id="ARBA00000215"/>
    </source>
</evidence>
<evidence type="ECO:0000256" key="4">
    <source>
        <dbReference type="ARBA" id="ARBA00022448"/>
    </source>
</evidence>
<dbReference type="PANTHER" id="PTHR12929:SF10">
    <property type="entry name" value="RIBOFLAVIN TRANSPORTER"/>
    <property type="match status" value="1"/>
</dbReference>
<comment type="subcellular location">
    <subcellularLocation>
        <location evidence="2 9">Cell membrane</location>
        <topology evidence="2 9">Multi-pass membrane protein</topology>
    </subcellularLocation>
</comment>
<evidence type="ECO:0000256" key="6">
    <source>
        <dbReference type="ARBA" id="ARBA00022692"/>
    </source>
</evidence>
<evidence type="ECO:0000256" key="9">
    <source>
        <dbReference type="RuleBase" id="RU368035"/>
    </source>
</evidence>
<feature type="transmembrane region" description="Helical" evidence="9">
    <location>
        <begin position="44"/>
        <end position="65"/>
    </location>
</feature>
<accession>A0A914DJU8</accession>
<sequence length="153" mass="17309">MSISELVPSLIALIQGSSNYVCEWNNGTDSYKVHYTQPKFGVKAYNLIIFGWLCLTIVAFVLLHWGRHLIVQPKRLDAEKNIKNSINVEENRSISTEKKELHIEESVISIHTTQETTIRFYIFLGCQLILNVLMNGVVPSVATFATLPYSPVV</sequence>
<comment type="caution">
    <text evidence="9">Lacks conserved residue(s) required for the propagation of feature annotation.</text>
</comment>
<dbReference type="AlphaFoldDB" id="A0A914DJU8"/>
<dbReference type="InterPro" id="IPR009357">
    <property type="entry name" value="Riboflavin_transptr"/>
</dbReference>
<evidence type="ECO:0000256" key="5">
    <source>
        <dbReference type="ARBA" id="ARBA00022475"/>
    </source>
</evidence>
<keyword evidence="5 9" id="KW-1003">Cell membrane</keyword>
<organism evidence="10 11">
    <name type="scientific">Acrobeloides nanus</name>
    <dbReference type="NCBI Taxonomy" id="290746"/>
    <lineage>
        <taxon>Eukaryota</taxon>
        <taxon>Metazoa</taxon>
        <taxon>Ecdysozoa</taxon>
        <taxon>Nematoda</taxon>
        <taxon>Chromadorea</taxon>
        <taxon>Rhabditida</taxon>
        <taxon>Tylenchina</taxon>
        <taxon>Cephalobomorpha</taxon>
        <taxon>Cephaloboidea</taxon>
        <taxon>Cephalobidae</taxon>
        <taxon>Acrobeloides</taxon>
    </lineage>
</organism>
<dbReference type="GO" id="GO:0032217">
    <property type="term" value="F:riboflavin transmembrane transporter activity"/>
    <property type="evidence" value="ECO:0007669"/>
    <property type="project" value="UniProtKB-UniRule"/>
</dbReference>
<comment type="similarity">
    <text evidence="3 9">Belongs to the riboflavin transporter family.</text>
</comment>
<evidence type="ECO:0000256" key="3">
    <source>
        <dbReference type="ARBA" id="ARBA00006366"/>
    </source>
</evidence>
<dbReference type="PANTHER" id="PTHR12929">
    <property type="entry name" value="SOLUTE CARRIER FAMILY 52"/>
    <property type="match status" value="1"/>
</dbReference>
<comment type="function">
    <text evidence="9">Plasma membrane transporter mediating the uptake by cells of the water soluble vitamin B2/riboflavin that plays a key role in biochemical oxidation-reduction reactions of the carbohydrate, lipid, and amino acid metabolism.</text>
</comment>
<comment type="catalytic activity">
    <reaction evidence="1 9">
        <text>riboflavin(in) = riboflavin(out)</text>
        <dbReference type="Rhea" id="RHEA:35015"/>
        <dbReference type="ChEBI" id="CHEBI:57986"/>
    </reaction>
</comment>
<dbReference type="Pfam" id="PF06237">
    <property type="entry name" value="SLC52_ribofla_tr"/>
    <property type="match status" value="1"/>
</dbReference>
<keyword evidence="8 9" id="KW-0472">Membrane</keyword>
<keyword evidence="6 9" id="KW-0812">Transmembrane</keyword>
<keyword evidence="7 9" id="KW-1133">Transmembrane helix</keyword>
<protein>
    <recommendedName>
        <fullName evidence="9">Riboflavin transporter</fullName>
    </recommendedName>
</protein>
<evidence type="ECO:0000313" key="11">
    <source>
        <dbReference type="WBParaSite" id="ACRNAN_scaffold2905.g17592.t1"/>
    </source>
</evidence>
<dbReference type="WBParaSite" id="ACRNAN_scaffold2905.g17592.t1">
    <property type="protein sequence ID" value="ACRNAN_scaffold2905.g17592.t1"/>
    <property type="gene ID" value="ACRNAN_scaffold2905.g17592"/>
</dbReference>
<keyword evidence="10" id="KW-1185">Reference proteome</keyword>
<evidence type="ECO:0000313" key="10">
    <source>
        <dbReference type="Proteomes" id="UP000887540"/>
    </source>
</evidence>
<reference evidence="11" key="1">
    <citation type="submission" date="2022-11" db="UniProtKB">
        <authorList>
            <consortium name="WormBaseParasite"/>
        </authorList>
    </citation>
    <scope>IDENTIFICATION</scope>
</reference>
<dbReference type="GO" id="GO:0005886">
    <property type="term" value="C:plasma membrane"/>
    <property type="evidence" value="ECO:0007669"/>
    <property type="project" value="UniProtKB-SubCell"/>
</dbReference>
<feature type="transmembrane region" description="Helical" evidence="9">
    <location>
        <begin position="120"/>
        <end position="147"/>
    </location>
</feature>
<evidence type="ECO:0000256" key="8">
    <source>
        <dbReference type="ARBA" id="ARBA00023136"/>
    </source>
</evidence>
<name>A0A914DJU8_9BILA</name>
<evidence type="ECO:0000256" key="7">
    <source>
        <dbReference type="ARBA" id="ARBA00022989"/>
    </source>
</evidence>
<evidence type="ECO:0000256" key="2">
    <source>
        <dbReference type="ARBA" id="ARBA00004651"/>
    </source>
</evidence>
<dbReference type="Proteomes" id="UP000887540">
    <property type="component" value="Unplaced"/>
</dbReference>
<proteinExistence type="inferred from homology"/>